<dbReference type="PANTHER" id="PTHR33990:SF1">
    <property type="entry name" value="PROTEIN YJDN"/>
    <property type="match status" value="1"/>
</dbReference>
<sequence>MKQVNPYLNFDGNCEEAFTFYQSIFGGEPQLVRFNEMKDEMPGLDQLSKEDGEKIANIALPIGANTTLMGDDGKGVFGHGVTAGNMFMIEIEPESAEETDKLFNALSEGGEVKMPIAETTWAEKFGQCMDKYGVQWMFSYAGSKEKNLYD</sequence>
<dbReference type="Gene3D" id="3.10.180.10">
    <property type="entry name" value="2,3-Dihydroxybiphenyl 1,2-Dioxygenase, domain 1"/>
    <property type="match status" value="1"/>
</dbReference>
<organism evidence="2 3">
    <name type="scientific">Salicibibacter cibarius</name>
    <dbReference type="NCBI Taxonomy" id="2743000"/>
    <lineage>
        <taxon>Bacteria</taxon>
        <taxon>Bacillati</taxon>
        <taxon>Bacillota</taxon>
        <taxon>Bacilli</taxon>
        <taxon>Bacillales</taxon>
        <taxon>Bacillaceae</taxon>
        <taxon>Salicibibacter</taxon>
    </lineage>
</organism>
<gene>
    <name evidence="2" type="ORF">HUG15_12525</name>
</gene>
<dbReference type="AlphaFoldDB" id="A0A7T7CBW7"/>
<evidence type="ECO:0000259" key="1">
    <source>
        <dbReference type="Pfam" id="PF06983"/>
    </source>
</evidence>
<dbReference type="InterPro" id="IPR028973">
    <property type="entry name" value="PhnB-like"/>
</dbReference>
<dbReference type="RefSeq" id="WP_200123428.1">
    <property type="nucleotide sequence ID" value="NZ_CP054705.1"/>
</dbReference>
<evidence type="ECO:0000313" key="2">
    <source>
        <dbReference type="EMBL" id="QQK76295.1"/>
    </source>
</evidence>
<name>A0A7T7CBW7_9BACI</name>
<dbReference type="Pfam" id="PF06983">
    <property type="entry name" value="3-dmu-9_3-mt"/>
    <property type="match status" value="1"/>
</dbReference>
<proteinExistence type="predicted"/>
<feature type="domain" description="PhnB-like" evidence="1">
    <location>
        <begin position="3"/>
        <end position="136"/>
    </location>
</feature>
<dbReference type="InterPro" id="IPR029068">
    <property type="entry name" value="Glyas_Bleomycin-R_OHBP_Dase"/>
</dbReference>
<dbReference type="PANTHER" id="PTHR33990">
    <property type="entry name" value="PROTEIN YJDN-RELATED"/>
    <property type="match status" value="1"/>
</dbReference>
<protein>
    <submittedName>
        <fullName evidence="2">VOC family protein</fullName>
    </submittedName>
</protein>
<keyword evidence="3" id="KW-1185">Reference proteome</keyword>
<dbReference type="Proteomes" id="UP000595823">
    <property type="component" value="Chromosome"/>
</dbReference>
<dbReference type="SUPFAM" id="SSF54593">
    <property type="entry name" value="Glyoxalase/Bleomycin resistance protein/Dihydroxybiphenyl dioxygenase"/>
    <property type="match status" value="1"/>
</dbReference>
<dbReference type="CDD" id="cd06588">
    <property type="entry name" value="PhnB_like"/>
    <property type="match status" value="1"/>
</dbReference>
<dbReference type="KEGG" id="scia:HUG15_12525"/>
<reference evidence="2 3" key="1">
    <citation type="submission" date="2020-06" db="EMBL/GenBank/DDBJ databases">
        <title>Genomic analysis of Salicibibacter sp. NKC5-3.</title>
        <authorList>
            <person name="Oh Y.J."/>
        </authorList>
    </citation>
    <scope>NUCLEOTIDE SEQUENCE [LARGE SCALE GENOMIC DNA]</scope>
    <source>
        <strain evidence="2 3">NKC5-3</strain>
    </source>
</reference>
<dbReference type="EMBL" id="CP054705">
    <property type="protein sequence ID" value="QQK76295.1"/>
    <property type="molecule type" value="Genomic_DNA"/>
</dbReference>
<evidence type="ECO:0000313" key="3">
    <source>
        <dbReference type="Proteomes" id="UP000595823"/>
    </source>
</evidence>
<accession>A0A7T7CBW7</accession>